<evidence type="ECO:0000256" key="1">
    <source>
        <dbReference type="SAM" id="MobiDB-lite"/>
    </source>
</evidence>
<gene>
    <name evidence="2" type="ORF">ACFQKB_30830</name>
</gene>
<dbReference type="Proteomes" id="UP001596380">
    <property type="component" value="Unassembled WGS sequence"/>
</dbReference>
<dbReference type="EMBL" id="JBHSXS010000025">
    <property type="protein sequence ID" value="MFC6884191.1"/>
    <property type="molecule type" value="Genomic_DNA"/>
</dbReference>
<comment type="caution">
    <text evidence="2">The sequence shown here is derived from an EMBL/GenBank/DDBJ whole genome shotgun (WGS) entry which is preliminary data.</text>
</comment>
<keyword evidence="3" id="KW-1185">Reference proteome</keyword>
<feature type="region of interest" description="Disordered" evidence="1">
    <location>
        <begin position="1"/>
        <end position="25"/>
    </location>
</feature>
<name>A0ABW2CQX9_9ACTN</name>
<evidence type="ECO:0000313" key="3">
    <source>
        <dbReference type="Proteomes" id="UP001596380"/>
    </source>
</evidence>
<protein>
    <submittedName>
        <fullName evidence="2">Uncharacterized protein</fullName>
    </submittedName>
</protein>
<proteinExistence type="predicted"/>
<evidence type="ECO:0000313" key="2">
    <source>
        <dbReference type="EMBL" id="MFC6884191.1"/>
    </source>
</evidence>
<reference evidence="3" key="1">
    <citation type="journal article" date="2019" name="Int. J. Syst. Evol. Microbiol.">
        <title>The Global Catalogue of Microorganisms (GCM) 10K type strain sequencing project: providing services to taxonomists for standard genome sequencing and annotation.</title>
        <authorList>
            <consortium name="The Broad Institute Genomics Platform"/>
            <consortium name="The Broad Institute Genome Sequencing Center for Infectious Disease"/>
            <person name="Wu L."/>
            <person name="Ma J."/>
        </authorList>
    </citation>
    <scope>NUCLEOTIDE SEQUENCE [LARGE SCALE GENOMIC DNA]</scope>
    <source>
        <strain evidence="3">JCM 3369</strain>
    </source>
</reference>
<dbReference type="RefSeq" id="WP_378063775.1">
    <property type="nucleotide sequence ID" value="NZ_JBHSXS010000025.1"/>
</dbReference>
<sequence>MDDPESSRSTRPATAPHPQPAHAERSLIDEIGVRFPGWKAWRSDTLRWWAFRTAAAPLTIEQLRAGCRLIVQADTHAELCARVRAENHLAARADRAIA</sequence>
<accession>A0ABW2CQX9</accession>
<organism evidence="2 3">
    <name type="scientific">Actinomadura yumaensis</name>
    <dbReference type="NCBI Taxonomy" id="111807"/>
    <lineage>
        <taxon>Bacteria</taxon>
        <taxon>Bacillati</taxon>
        <taxon>Actinomycetota</taxon>
        <taxon>Actinomycetes</taxon>
        <taxon>Streptosporangiales</taxon>
        <taxon>Thermomonosporaceae</taxon>
        <taxon>Actinomadura</taxon>
    </lineage>
</organism>